<evidence type="ECO:0000313" key="2">
    <source>
        <dbReference type="Proteomes" id="UP001057452"/>
    </source>
</evidence>
<gene>
    <name evidence="1" type="ORF">KUCAC02_026019</name>
</gene>
<organism evidence="1 2">
    <name type="scientific">Chaenocephalus aceratus</name>
    <name type="common">Blackfin icefish</name>
    <name type="synonym">Chaenichthys aceratus</name>
    <dbReference type="NCBI Taxonomy" id="36190"/>
    <lineage>
        <taxon>Eukaryota</taxon>
        <taxon>Metazoa</taxon>
        <taxon>Chordata</taxon>
        <taxon>Craniata</taxon>
        <taxon>Vertebrata</taxon>
        <taxon>Euteleostomi</taxon>
        <taxon>Actinopterygii</taxon>
        <taxon>Neopterygii</taxon>
        <taxon>Teleostei</taxon>
        <taxon>Neoteleostei</taxon>
        <taxon>Acanthomorphata</taxon>
        <taxon>Eupercaria</taxon>
        <taxon>Perciformes</taxon>
        <taxon>Notothenioidei</taxon>
        <taxon>Channichthyidae</taxon>
        <taxon>Chaenocephalus</taxon>
    </lineage>
</organism>
<feature type="non-terminal residue" evidence="1">
    <location>
        <position position="1"/>
    </location>
</feature>
<protein>
    <submittedName>
        <fullName evidence="1">Uncharacterized protein</fullName>
    </submittedName>
</protein>
<dbReference type="Proteomes" id="UP001057452">
    <property type="component" value="Chromosome 15"/>
</dbReference>
<sequence>SIHYTAQLEDCSDNLKYQWSIVFESGIHHKETGRNEGAAKAPLDAILQILDILVILCGKAGRKLLMRIYGPEQWKPSFPPAMSIRIHQNSPLAEVKVVERPRKESYFQSEYDRIKEGVSCHREQDTPPSGHWQQRSARLLKGPDESATTIQWRQRFLKKEERRSEGEGRIKRVFGLVDKLPLRSQRAPLLSADVDNGAAAEAEDGGSVCVSGSQYDRDVIVVLIRAGGKSGFKDQHLAGWDGVRCGLHVYQVTHFKDTLPYTASDESKGAKDRAALSLSLLPGD</sequence>
<name>A0ACB9VWA7_CHAAC</name>
<feature type="non-terminal residue" evidence="1">
    <location>
        <position position="284"/>
    </location>
</feature>
<comment type="caution">
    <text evidence="1">The sequence shown here is derived from an EMBL/GenBank/DDBJ whole genome shotgun (WGS) entry which is preliminary data.</text>
</comment>
<reference evidence="1" key="1">
    <citation type="submission" date="2022-05" db="EMBL/GenBank/DDBJ databases">
        <title>Chromosome-level genome of Chaenocephalus aceratus.</title>
        <authorList>
            <person name="Park H."/>
        </authorList>
    </citation>
    <scope>NUCLEOTIDE SEQUENCE</scope>
    <source>
        <strain evidence="1">KU_202001</strain>
    </source>
</reference>
<accession>A0ACB9VWA7</accession>
<evidence type="ECO:0000313" key="1">
    <source>
        <dbReference type="EMBL" id="KAI4804389.1"/>
    </source>
</evidence>
<keyword evidence="2" id="KW-1185">Reference proteome</keyword>
<proteinExistence type="predicted"/>
<dbReference type="EMBL" id="CM043799">
    <property type="protein sequence ID" value="KAI4804389.1"/>
    <property type="molecule type" value="Genomic_DNA"/>
</dbReference>